<dbReference type="InterPro" id="IPR036390">
    <property type="entry name" value="WH_DNA-bd_sf"/>
</dbReference>
<keyword evidence="1" id="KW-0805">Transcription regulation</keyword>
<reference evidence="4 5" key="1">
    <citation type="submission" date="2014-04" db="EMBL/GenBank/DDBJ databases">
        <authorList>
            <person name="Hornung B.V."/>
        </authorList>
    </citation>
    <scope>NUCLEOTIDE SEQUENCE [LARGE SCALE GENOMIC DNA]</scope>
    <source>
        <strain evidence="4 5">CRIB</strain>
    </source>
</reference>
<protein>
    <submittedName>
        <fullName evidence="4">Transcriptional regulator, DeoR</fullName>
    </submittedName>
</protein>
<dbReference type="InterPro" id="IPR001034">
    <property type="entry name" value="DeoR_HTH"/>
</dbReference>
<evidence type="ECO:0000256" key="2">
    <source>
        <dbReference type="ARBA" id="ARBA00023163"/>
    </source>
</evidence>
<dbReference type="PANTHER" id="PTHR34580">
    <property type="match status" value="1"/>
</dbReference>
<dbReference type="Proteomes" id="UP000245622">
    <property type="component" value="Chromosome 1"/>
</dbReference>
<proteinExistence type="predicted"/>
<gene>
    <name evidence="4" type="ORF">CRIB_863</name>
</gene>
<dbReference type="EMBL" id="LN555523">
    <property type="protein sequence ID" value="CED93615.1"/>
    <property type="molecule type" value="Genomic_DNA"/>
</dbReference>
<dbReference type="PANTHER" id="PTHR34580:SF1">
    <property type="entry name" value="PROTEIN PAFC"/>
    <property type="match status" value="1"/>
</dbReference>
<dbReference type="SUPFAM" id="SSF46785">
    <property type="entry name" value="Winged helix' DNA-binding domain"/>
    <property type="match status" value="1"/>
</dbReference>
<organism evidence="4 5">
    <name type="scientific">Romboutsia ilealis</name>
    <dbReference type="NCBI Taxonomy" id="1115758"/>
    <lineage>
        <taxon>Bacteria</taxon>
        <taxon>Bacillati</taxon>
        <taxon>Bacillota</taxon>
        <taxon>Clostridia</taxon>
        <taxon>Peptostreptococcales</taxon>
        <taxon>Peptostreptococcaceae</taxon>
        <taxon>Romboutsia</taxon>
    </lineage>
</organism>
<dbReference type="Pfam" id="PF08279">
    <property type="entry name" value="HTH_11"/>
    <property type="match status" value="1"/>
</dbReference>
<evidence type="ECO:0000313" key="4">
    <source>
        <dbReference type="EMBL" id="CED93615.1"/>
    </source>
</evidence>
<dbReference type="InterPro" id="IPR013196">
    <property type="entry name" value="HTH_11"/>
</dbReference>
<name>A0A1V1I088_9FIRM</name>
<sequence length="216" mass="25258">MRLLDILFYLLRINSKVTVKELAEIFNVSTKTIRRDLDKLSILGIPIIFYRGVNGGLEIDKNYVIAKHLLRDSDYKNLILALYIGENISKSISDSFLIDKFKSVDKERCSKILSNIEERFVIDLYEDKFDNKNTIYEDIDIAFDKKSFIQLEIEDKKLEVYPISFVLKKEGLCLYCYKEEYMIISISKISDVIICDKSYDGPIISYEKNKDKIKVI</sequence>
<dbReference type="KEGG" id="ril:CRIB_863"/>
<dbReference type="RefSeq" id="WP_180703314.1">
    <property type="nucleotide sequence ID" value="NZ_LN555523.1"/>
</dbReference>
<dbReference type="InterPro" id="IPR051534">
    <property type="entry name" value="CBASS_pafABC_assoc_protein"/>
</dbReference>
<dbReference type="InterPro" id="IPR036388">
    <property type="entry name" value="WH-like_DNA-bd_sf"/>
</dbReference>
<evidence type="ECO:0000313" key="5">
    <source>
        <dbReference type="Proteomes" id="UP000245622"/>
    </source>
</evidence>
<keyword evidence="2" id="KW-0804">Transcription</keyword>
<dbReference type="AlphaFoldDB" id="A0A1V1I088"/>
<evidence type="ECO:0000259" key="3">
    <source>
        <dbReference type="PROSITE" id="PS51000"/>
    </source>
</evidence>
<keyword evidence="5" id="KW-1185">Reference proteome</keyword>
<evidence type="ECO:0000256" key="1">
    <source>
        <dbReference type="ARBA" id="ARBA00023015"/>
    </source>
</evidence>
<dbReference type="Gene3D" id="1.10.10.10">
    <property type="entry name" value="Winged helix-like DNA-binding domain superfamily/Winged helix DNA-binding domain"/>
    <property type="match status" value="1"/>
</dbReference>
<dbReference type="SMART" id="SM00420">
    <property type="entry name" value="HTH_DEOR"/>
    <property type="match status" value="1"/>
</dbReference>
<dbReference type="PROSITE" id="PS51000">
    <property type="entry name" value="HTH_DEOR_2"/>
    <property type="match status" value="1"/>
</dbReference>
<accession>A0A1V1I088</accession>
<feature type="domain" description="HTH deoR-type" evidence="3">
    <location>
        <begin position="1"/>
        <end position="55"/>
    </location>
</feature>
<dbReference type="GeneID" id="82205042"/>
<dbReference type="GO" id="GO:0003700">
    <property type="term" value="F:DNA-binding transcription factor activity"/>
    <property type="evidence" value="ECO:0007669"/>
    <property type="project" value="InterPro"/>
</dbReference>